<reference evidence="4" key="1">
    <citation type="submission" date="2014-12" db="EMBL/GenBank/DDBJ databases">
        <title>Genome Sequence of Valsa Canker Pathogens Uncovers a Specific Adaption of Colonization on Woody Bark.</title>
        <authorList>
            <person name="Yin Z."/>
            <person name="Liu H."/>
            <person name="Gao X."/>
            <person name="Li Z."/>
            <person name="Song N."/>
            <person name="Ke X."/>
            <person name="Dai Q."/>
            <person name="Wu Y."/>
            <person name="Sun Y."/>
            <person name="Xu J.-R."/>
            <person name="Kang Z.K."/>
            <person name="Wang L."/>
            <person name="Huang L."/>
        </authorList>
    </citation>
    <scope>NUCLEOTIDE SEQUENCE [LARGE SCALE GENOMIC DNA]</scope>
    <source>
        <strain evidence="4">SXYL134</strain>
    </source>
</reference>
<feature type="region of interest" description="Disordered" evidence="1">
    <location>
        <begin position="60"/>
        <end position="254"/>
    </location>
</feature>
<evidence type="ECO:0000313" key="4">
    <source>
        <dbReference type="Proteomes" id="UP000078576"/>
    </source>
</evidence>
<name>A0A194V8Z2_CYTMA</name>
<keyword evidence="4" id="KW-1185">Reference proteome</keyword>
<feature type="region of interest" description="Disordered" evidence="1">
    <location>
        <begin position="321"/>
        <end position="370"/>
    </location>
</feature>
<dbReference type="InterPro" id="IPR001202">
    <property type="entry name" value="WW_dom"/>
</dbReference>
<dbReference type="PROSITE" id="PS50020">
    <property type="entry name" value="WW_DOMAIN_2"/>
    <property type="match status" value="1"/>
</dbReference>
<dbReference type="OrthoDB" id="3439539at2759"/>
<gene>
    <name evidence="3" type="ORF">VP1G_07486</name>
</gene>
<dbReference type="EMBL" id="KN714747">
    <property type="protein sequence ID" value="KUI60286.1"/>
    <property type="molecule type" value="Genomic_DNA"/>
</dbReference>
<proteinExistence type="predicted"/>
<evidence type="ECO:0000256" key="1">
    <source>
        <dbReference type="SAM" id="MobiDB-lite"/>
    </source>
</evidence>
<sequence>MTTLPPGWAADYDGSRWFFVYKPTGHFQYQFPKPGDEFPDFGGGLALGLGGHFPVTELSPEERLESERQLRRQSTLPVARKESQPDGESRREGENGVVGRKGVVEARKDDDDDNDDGSDAFSFESFGYFGPTGFGHEASAGYQEPSAASAGKRLPRVSPPTSVTNTNTPRASISEPSAAETLSVTEDTAVGTNRSTSSPTLCSPLDPDRTRPLAVAEPAVAAAKTTTSPSPSSQPDGGVTGVTTTSTELPMLDGRAIDSVPRMLTFSPSRFMPELYSELTALCEEEINPPPVELPDNGASWLEPVPVPNLVNQYPVELPADGKAPSRDGVYGAGVEPNQQGIASENGDDKPETRLKSKPDREVSRETGSQTNVDCWATLLPPKPPPKEPLDEETLHREIMGYFPGHSVTPAAQTQPALHKQASFPTVTETGSRHFNTSSIEEGLTHVPSVLRPGPRRSSQPLLQQAAATMLPLRGRQTGGIQQQDHRVAHMPRTHTMPVELPSQASFRSVPIGPSVDMPRPLAGREPAAAAVNFVIPIDHRHGSAAGPEKTPASEYHVSATFASQARYPPEPTTTSSMNNSPPKTGENPPLLMGKRGHSKEEVRQSGSPSPEEGRSDLRRQPPASGDVPPQLGPGGPTKETPEWSWGYAA</sequence>
<feature type="compositionally biased region" description="Low complexity" evidence="1">
    <location>
        <begin position="159"/>
        <end position="169"/>
    </location>
</feature>
<feature type="compositionally biased region" description="Polar residues" evidence="1">
    <location>
        <begin position="573"/>
        <end position="583"/>
    </location>
</feature>
<feature type="compositionally biased region" description="Basic and acidic residues" evidence="1">
    <location>
        <begin position="79"/>
        <end position="94"/>
    </location>
</feature>
<accession>A0A194V8Z2</accession>
<feature type="region of interest" description="Disordered" evidence="1">
    <location>
        <begin position="567"/>
        <end position="650"/>
    </location>
</feature>
<feature type="compositionally biased region" description="Low complexity" evidence="1">
    <location>
        <begin position="214"/>
        <end position="247"/>
    </location>
</feature>
<evidence type="ECO:0000259" key="2">
    <source>
        <dbReference type="PROSITE" id="PS50020"/>
    </source>
</evidence>
<dbReference type="Proteomes" id="UP000078576">
    <property type="component" value="Unassembled WGS sequence"/>
</dbReference>
<feature type="domain" description="WW" evidence="2">
    <location>
        <begin position="2"/>
        <end position="34"/>
    </location>
</feature>
<protein>
    <recommendedName>
        <fullName evidence="2">WW domain-containing protein</fullName>
    </recommendedName>
</protein>
<evidence type="ECO:0000313" key="3">
    <source>
        <dbReference type="EMBL" id="KUI60286.1"/>
    </source>
</evidence>
<dbReference type="AlphaFoldDB" id="A0A194V8Z2"/>
<feature type="compositionally biased region" description="Basic and acidic residues" evidence="1">
    <location>
        <begin position="60"/>
        <end position="70"/>
    </location>
</feature>
<feature type="compositionally biased region" description="Basic and acidic residues" evidence="1">
    <location>
        <begin position="347"/>
        <end position="365"/>
    </location>
</feature>
<feature type="compositionally biased region" description="Polar residues" evidence="1">
    <location>
        <begin position="170"/>
        <end position="201"/>
    </location>
</feature>
<dbReference type="STRING" id="694573.A0A194V8Z2"/>
<organism evidence="3 4">
    <name type="scientific">Cytospora mali</name>
    <name type="common">Apple Valsa canker fungus</name>
    <name type="synonym">Valsa mali</name>
    <dbReference type="NCBI Taxonomy" id="578113"/>
    <lineage>
        <taxon>Eukaryota</taxon>
        <taxon>Fungi</taxon>
        <taxon>Dikarya</taxon>
        <taxon>Ascomycota</taxon>
        <taxon>Pezizomycotina</taxon>
        <taxon>Sordariomycetes</taxon>
        <taxon>Sordariomycetidae</taxon>
        <taxon>Diaporthales</taxon>
        <taxon>Cytosporaceae</taxon>
        <taxon>Cytospora</taxon>
    </lineage>
</organism>